<dbReference type="PRINTS" id="PR00385">
    <property type="entry name" value="P450"/>
</dbReference>
<dbReference type="PANTHER" id="PTHR24305:SF187">
    <property type="entry name" value="P450, PUTATIVE (EUROFUNG)-RELATED"/>
    <property type="match status" value="1"/>
</dbReference>
<evidence type="ECO:0000256" key="7">
    <source>
        <dbReference type="PIRSR" id="PIRSR602401-1"/>
    </source>
</evidence>
<keyword evidence="8" id="KW-1133">Transmembrane helix</keyword>
<comment type="cofactor">
    <cofactor evidence="1 7">
        <name>heme</name>
        <dbReference type="ChEBI" id="CHEBI:30413"/>
    </cofactor>
</comment>
<dbReference type="GO" id="GO:0020037">
    <property type="term" value="F:heme binding"/>
    <property type="evidence" value="ECO:0007669"/>
    <property type="project" value="InterPro"/>
</dbReference>
<dbReference type="Pfam" id="PF00067">
    <property type="entry name" value="p450"/>
    <property type="match status" value="1"/>
</dbReference>
<dbReference type="EMBL" id="KZ805345">
    <property type="protein sequence ID" value="PVI02264.1"/>
    <property type="molecule type" value="Genomic_DNA"/>
</dbReference>
<accession>A0A2V1DY63</accession>
<protein>
    <submittedName>
        <fullName evidence="9">Cytochrome P450</fullName>
    </submittedName>
</protein>
<evidence type="ECO:0000256" key="2">
    <source>
        <dbReference type="ARBA" id="ARBA00010617"/>
    </source>
</evidence>
<dbReference type="Proteomes" id="UP000244855">
    <property type="component" value="Unassembled WGS sequence"/>
</dbReference>
<dbReference type="PRINTS" id="PR00463">
    <property type="entry name" value="EP450I"/>
</dbReference>
<dbReference type="InterPro" id="IPR002401">
    <property type="entry name" value="Cyt_P450_E_grp-I"/>
</dbReference>
<feature type="transmembrane region" description="Helical" evidence="8">
    <location>
        <begin position="6"/>
        <end position="23"/>
    </location>
</feature>
<keyword evidence="4" id="KW-0560">Oxidoreductase</keyword>
<keyword evidence="7" id="KW-0349">Heme</keyword>
<dbReference type="InterPro" id="IPR001128">
    <property type="entry name" value="Cyt_P450"/>
</dbReference>
<keyword evidence="6" id="KW-0503">Monooxygenase</keyword>
<keyword evidence="5 7" id="KW-0408">Iron</keyword>
<feature type="transmembrane region" description="Helical" evidence="8">
    <location>
        <begin position="30"/>
        <end position="49"/>
    </location>
</feature>
<evidence type="ECO:0000256" key="1">
    <source>
        <dbReference type="ARBA" id="ARBA00001971"/>
    </source>
</evidence>
<dbReference type="OrthoDB" id="6692864at2759"/>
<sequence length="535" mass="59624">MSIFTSAIAFLAGVSVHLLYFIHGEHHDHAPHLASLVLVACISIFAIQFQSTEASSAAIQATNTILAFAGGLYSSIGTYRIFFHPLRNVPGPRLAAVSKFWHSVKISGLQNHSFLAEMHRKYGDIVRTGPNEVVVMRSEGVPAIHGPGSKCRKAPWYDMLQKERSIHSTRTPQLHQQRRRIWDRGFGTKALRQYQDRIAEHVDRFSANIQERLGSSRNITNLCYFFGFDVMGDTAFGKDFNMLKSNVEHPIVKIMRGGIYIIGRFTPVPWLVTILSSIPGANGDFKRLESYAEDSIMKLSKMNSGGDDIMSKLIDAARSTTNPEKIDMYYLGGDAMTVIIAGSDTVAIAMTFLLYHLALIPGHISKLREELKGVNITDNRALQTLKHLNAMINETLRLFPPVPTGPLRQTPPEGLQIGENFIPGNVAISTPLYIIGRLESSYERASEFLPERWYEGSTMIKDVRGFAPFLSGTHSCPGKQLALIEIRLLTSRLVTQFDFKFADESKKFETVSNLKDCFTAVPGPLNLVFSERASD</sequence>
<evidence type="ECO:0000256" key="4">
    <source>
        <dbReference type="ARBA" id="ARBA00023002"/>
    </source>
</evidence>
<feature type="binding site" description="axial binding residue" evidence="7">
    <location>
        <position position="476"/>
    </location>
    <ligand>
        <name>heme</name>
        <dbReference type="ChEBI" id="CHEBI:30413"/>
    </ligand>
    <ligandPart>
        <name>Fe</name>
        <dbReference type="ChEBI" id="CHEBI:18248"/>
    </ligandPart>
</feature>
<evidence type="ECO:0000313" key="9">
    <source>
        <dbReference type="EMBL" id="PVI02264.1"/>
    </source>
</evidence>
<dbReference type="SUPFAM" id="SSF48264">
    <property type="entry name" value="Cytochrome P450"/>
    <property type="match status" value="1"/>
</dbReference>
<dbReference type="AlphaFoldDB" id="A0A2V1DY63"/>
<feature type="transmembrane region" description="Helical" evidence="8">
    <location>
        <begin position="61"/>
        <end position="83"/>
    </location>
</feature>
<dbReference type="PANTHER" id="PTHR24305">
    <property type="entry name" value="CYTOCHROME P450"/>
    <property type="match status" value="1"/>
</dbReference>
<dbReference type="Gene3D" id="1.10.630.10">
    <property type="entry name" value="Cytochrome P450"/>
    <property type="match status" value="1"/>
</dbReference>
<keyword evidence="8" id="KW-0472">Membrane</keyword>
<comment type="similarity">
    <text evidence="2">Belongs to the cytochrome P450 family.</text>
</comment>
<dbReference type="GO" id="GO:0016705">
    <property type="term" value="F:oxidoreductase activity, acting on paired donors, with incorporation or reduction of molecular oxygen"/>
    <property type="evidence" value="ECO:0007669"/>
    <property type="project" value="InterPro"/>
</dbReference>
<organism evidence="9 10">
    <name type="scientific">Periconia macrospinosa</name>
    <dbReference type="NCBI Taxonomy" id="97972"/>
    <lineage>
        <taxon>Eukaryota</taxon>
        <taxon>Fungi</taxon>
        <taxon>Dikarya</taxon>
        <taxon>Ascomycota</taxon>
        <taxon>Pezizomycotina</taxon>
        <taxon>Dothideomycetes</taxon>
        <taxon>Pleosporomycetidae</taxon>
        <taxon>Pleosporales</taxon>
        <taxon>Massarineae</taxon>
        <taxon>Periconiaceae</taxon>
        <taxon>Periconia</taxon>
    </lineage>
</organism>
<proteinExistence type="inferred from homology"/>
<keyword evidence="8" id="KW-0812">Transmembrane</keyword>
<dbReference type="STRING" id="97972.A0A2V1DY63"/>
<dbReference type="InterPro" id="IPR036396">
    <property type="entry name" value="Cyt_P450_sf"/>
</dbReference>
<dbReference type="CDD" id="cd11061">
    <property type="entry name" value="CYP67-like"/>
    <property type="match status" value="1"/>
</dbReference>
<evidence type="ECO:0000256" key="8">
    <source>
        <dbReference type="SAM" id="Phobius"/>
    </source>
</evidence>
<dbReference type="GO" id="GO:0005506">
    <property type="term" value="F:iron ion binding"/>
    <property type="evidence" value="ECO:0007669"/>
    <property type="project" value="InterPro"/>
</dbReference>
<feature type="transmembrane region" description="Helical" evidence="8">
    <location>
        <begin position="335"/>
        <end position="358"/>
    </location>
</feature>
<gene>
    <name evidence="9" type="ORF">DM02DRAFT_670700</name>
</gene>
<evidence type="ECO:0000256" key="6">
    <source>
        <dbReference type="ARBA" id="ARBA00023033"/>
    </source>
</evidence>
<dbReference type="InterPro" id="IPR050121">
    <property type="entry name" value="Cytochrome_P450_monoxygenase"/>
</dbReference>
<dbReference type="GO" id="GO:0004497">
    <property type="term" value="F:monooxygenase activity"/>
    <property type="evidence" value="ECO:0007669"/>
    <property type="project" value="UniProtKB-KW"/>
</dbReference>
<keyword evidence="3 7" id="KW-0479">Metal-binding</keyword>
<reference evidence="9 10" key="1">
    <citation type="journal article" date="2018" name="Sci. Rep.">
        <title>Comparative genomics provides insights into the lifestyle and reveals functional heterogeneity of dark septate endophytic fungi.</title>
        <authorList>
            <person name="Knapp D.G."/>
            <person name="Nemeth J.B."/>
            <person name="Barry K."/>
            <person name="Hainaut M."/>
            <person name="Henrissat B."/>
            <person name="Johnson J."/>
            <person name="Kuo A."/>
            <person name="Lim J.H.P."/>
            <person name="Lipzen A."/>
            <person name="Nolan M."/>
            <person name="Ohm R.A."/>
            <person name="Tamas L."/>
            <person name="Grigoriev I.V."/>
            <person name="Spatafora J.W."/>
            <person name="Nagy L.G."/>
            <person name="Kovacs G.M."/>
        </authorList>
    </citation>
    <scope>NUCLEOTIDE SEQUENCE [LARGE SCALE GENOMIC DNA]</scope>
    <source>
        <strain evidence="9 10">DSE2036</strain>
    </source>
</reference>
<keyword evidence="10" id="KW-1185">Reference proteome</keyword>
<evidence type="ECO:0000313" key="10">
    <source>
        <dbReference type="Proteomes" id="UP000244855"/>
    </source>
</evidence>
<evidence type="ECO:0000256" key="3">
    <source>
        <dbReference type="ARBA" id="ARBA00022723"/>
    </source>
</evidence>
<name>A0A2V1DY63_9PLEO</name>
<evidence type="ECO:0000256" key="5">
    <source>
        <dbReference type="ARBA" id="ARBA00023004"/>
    </source>
</evidence>